<accession>A0A223ED18</accession>
<proteinExistence type="predicted"/>
<evidence type="ECO:0000313" key="1">
    <source>
        <dbReference type="EMBL" id="ASS93103.1"/>
    </source>
</evidence>
<gene>
    <name evidence="1" type="ORF">BS1321_03465</name>
</gene>
<dbReference type="RefSeq" id="WP_063234548.1">
    <property type="nucleotide sequence ID" value="NZ_BCVO01000016.1"/>
</dbReference>
<organism evidence="1 2">
    <name type="scientific">Peribacillus simplex NBRC 15720 = DSM 1321</name>
    <dbReference type="NCBI Taxonomy" id="1349754"/>
    <lineage>
        <taxon>Bacteria</taxon>
        <taxon>Bacillati</taxon>
        <taxon>Bacillota</taxon>
        <taxon>Bacilli</taxon>
        <taxon>Bacillales</taxon>
        <taxon>Bacillaceae</taxon>
        <taxon>Peribacillus</taxon>
    </lineage>
</organism>
<dbReference type="Proteomes" id="UP000214618">
    <property type="component" value="Chromosome"/>
</dbReference>
<dbReference type="AlphaFoldDB" id="A0A223ED18"/>
<dbReference type="EMBL" id="CP017704">
    <property type="protein sequence ID" value="ASS93103.1"/>
    <property type="molecule type" value="Genomic_DNA"/>
</dbReference>
<dbReference type="OrthoDB" id="2901815at2"/>
<name>A0A223ED18_9BACI</name>
<dbReference type="GeneID" id="56471785"/>
<reference evidence="1 2" key="1">
    <citation type="submission" date="2016-10" db="EMBL/GenBank/DDBJ databases">
        <title>The whole genome sequencing and assembly of Bacillus simplex DSM 1321 strain.</title>
        <authorList>
            <person name="Park M.-K."/>
            <person name="Lee Y.-J."/>
            <person name="Yi H."/>
            <person name="Bahn Y.-S."/>
            <person name="Kim J.F."/>
            <person name="Lee D.-W."/>
        </authorList>
    </citation>
    <scope>NUCLEOTIDE SEQUENCE [LARGE SCALE GENOMIC DNA]</scope>
    <source>
        <strain evidence="1 2">DSM 1321</strain>
    </source>
</reference>
<protein>
    <submittedName>
        <fullName evidence="1">Uncharacterized protein</fullName>
    </submittedName>
</protein>
<evidence type="ECO:0000313" key="2">
    <source>
        <dbReference type="Proteomes" id="UP000214618"/>
    </source>
</evidence>
<sequence length="68" mass="8299">MNLRIKYRLYIQVDGKLIPEQYDRYEILNVKESIDPNDTKDYQELIKKLSKSINRPVNEFEIKNYETM</sequence>